<evidence type="ECO:0000259" key="7">
    <source>
        <dbReference type="PROSITE" id="PS50011"/>
    </source>
</evidence>
<evidence type="ECO:0000256" key="2">
    <source>
        <dbReference type="ARBA" id="ARBA00022527"/>
    </source>
</evidence>
<dbReference type="PANTHER" id="PTHR43289:SF6">
    <property type="entry name" value="SERINE_THREONINE-PROTEIN KINASE NEKL-3"/>
    <property type="match status" value="1"/>
</dbReference>
<dbReference type="SUPFAM" id="SSF56112">
    <property type="entry name" value="Protein kinase-like (PK-like)"/>
    <property type="match status" value="1"/>
</dbReference>
<keyword evidence="5 8" id="KW-0418">Kinase</keyword>
<evidence type="ECO:0000256" key="5">
    <source>
        <dbReference type="ARBA" id="ARBA00022777"/>
    </source>
</evidence>
<keyword evidence="3" id="KW-0808">Transferase</keyword>
<keyword evidence="9" id="KW-1185">Reference proteome</keyword>
<feature type="domain" description="Protein kinase" evidence="7">
    <location>
        <begin position="498"/>
        <end position="823"/>
    </location>
</feature>
<dbReference type="EC" id="2.7.11.1" evidence="1"/>
<dbReference type="InterPro" id="IPR000719">
    <property type="entry name" value="Prot_kinase_dom"/>
</dbReference>
<evidence type="ECO:0000256" key="6">
    <source>
        <dbReference type="ARBA" id="ARBA00022840"/>
    </source>
</evidence>
<dbReference type="PANTHER" id="PTHR43289">
    <property type="entry name" value="MITOGEN-ACTIVATED PROTEIN KINASE KINASE KINASE 20-RELATED"/>
    <property type="match status" value="1"/>
</dbReference>
<keyword evidence="4" id="KW-0547">Nucleotide-binding</keyword>
<dbReference type="Gene3D" id="3.30.200.20">
    <property type="entry name" value="Phosphorylase Kinase, domain 1"/>
    <property type="match status" value="1"/>
</dbReference>
<dbReference type="PROSITE" id="PS50011">
    <property type="entry name" value="PROTEIN_KINASE_DOM"/>
    <property type="match status" value="1"/>
</dbReference>
<dbReference type="AlphaFoldDB" id="A0A7M2SBH1"/>
<keyword evidence="2" id="KW-0723">Serine/threonine-protein kinase</keyword>
<dbReference type="RefSeq" id="WP_194037712.1">
    <property type="nucleotide sequence ID" value="NZ_CP063373.1"/>
</dbReference>
<dbReference type="GO" id="GO:0004674">
    <property type="term" value="F:protein serine/threonine kinase activity"/>
    <property type="evidence" value="ECO:0007669"/>
    <property type="project" value="UniProtKB-KW"/>
</dbReference>
<organism evidence="8 9">
    <name type="scientific">Streptomyces ferrugineus</name>
    <dbReference type="NCBI Taxonomy" id="1413221"/>
    <lineage>
        <taxon>Bacteria</taxon>
        <taxon>Bacillati</taxon>
        <taxon>Actinomycetota</taxon>
        <taxon>Actinomycetes</taxon>
        <taxon>Kitasatosporales</taxon>
        <taxon>Streptomycetaceae</taxon>
        <taxon>Streptomyces</taxon>
    </lineage>
</organism>
<gene>
    <name evidence="8" type="ORF">IM697_22765</name>
</gene>
<dbReference type="InterPro" id="IPR011009">
    <property type="entry name" value="Kinase-like_dom_sf"/>
</dbReference>
<proteinExistence type="predicted"/>
<dbReference type="SUPFAM" id="SSF69322">
    <property type="entry name" value="Tricorn protease domain 2"/>
    <property type="match status" value="1"/>
</dbReference>
<dbReference type="Proteomes" id="UP000594205">
    <property type="component" value="Chromosome"/>
</dbReference>
<dbReference type="Gene3D" id="1.10.510.10">
    <property type="entry name" value="Transferase(Phosphotransferase) domain 1"/>
    <property type="match status" value="1"/>
</dbReference>
<evidence type="ECO:0000256" key="3">
    <source>
        <dbReference type="ARBA" id="ARBA00022679"/>
    </source>
</evidence>
<sequence>MDEVQELLAEYGQWAADDTASVRDRAQQLAGVVADLLRRTVPAAAVHVSESGAVPAVFFDFEGRDYLVSCTVDESAVADGTISRIVRDAGLSGRPGDTRWALLSWTHEARQLDQLIGGVRGFGVVLDRTHLDAAVAGLLSLADLIQNVFRRREPHLPLAELVVSRTPQDLLPLTMTAADRLTTPLHVPTQTWCGATSHVALVGEATAVQPSGMAWRAGDSLLVTYEDGLVDLDPVRGRTRWFLTVDGCHGAPLVGPDGAVTVMAGPAVIRWHEGTLTAVAGGFEPGAELLAGPGGEPWVLSGSGVTYGAGEGTLALTRLGDTVGAQLRYPVSFEAAVRSAAWLDGRRFFLAASGHSAVADLSRTTGLGRQQEWIRTPGHYPGHLLVTGPDTVLTASPDGSGNRMTLHRTSVSDGSSEPLVEYRLDRVMGLTQAPQDGPAYLLASVPDNDPVLLRPVLTRIIGYRPSPGADQLPAGAEPRPTGYALVQQSARGVKKDYALQRLPMAREGQADVFQAEHKATGTAVAFKRRRRQDSGARRRMVREVTVAQRLGGHPHVMPVLDFSPAYDWFVMPMADATVEEMRTELASDEALRELVDAVAAALAEAHEQGWVHRDIKPSNILLLNGRWTVADWGIARRPRGETSIDKPLTNAPIGSLGWAAPEFSTDPHDGSCPASDIYGLGQVIGWILTGTWPQPNIPLLPPPGPWRGVVRQATYPDPAARPQDMAAFIALVERETSPHTQLPITRAQRLLEASTEGDEDAARQLVQLAVDQPDNYELYLDAVARLDPEAAESVLLANPAQAITLVEAMAAQVDGDRGQWPAFTEADRAIYWLLRASRIAAREEQWDLLEAAARGMCTWDYRFDQWKPQDSIKKWLRSLSGHGAQVVASVLREFPGSARHFWELENERSVDMEIRGAVQAAVSASRSDGG</sequence>
<evidence type="ECO:0000256" key="4">
    <source>
        <dbReference type="ARBA" id="ARBA00022741"/>
    </source>
</evidence>
<dbReference type="GO" id="GO:0005524">
    <property type="term" value="F:ATP binding"/>
    <property type="evidence" value="ECO:0007669"/>
    <property type="project" value="UniProtKB-KW"/>
</dbReference>
<name>A0A7M2SBH1_9ACTN</name>
<evidence type="ECO:0000313" key="8">
    <source>
        <dbReference type="EMBL" id="QOV33095.1"/>
    </source>
</evidence>
<dbReference type="Pfam" id="PF00069">
    <property type="entry name" value="Pkinase"/>
    <property type="match status" value="1"/>
</dbReference>
<accession>A0A7M2SBH1</accession>
<dbReference type="SMART" id="SM00220">
    <property type="entry name" value="S_TKc"/>
    <property type="match status" value="1"/>
</dbReference>
<dbReference type="EMBL" id="CP063373">
    <property type="protein sequence ID" value="QOV33095.1"/>
    <property type="molecule type" value="Genomic_DNA"/>
</dbReference>
<keyword evidence="6" id="KW-0067">ATP-binding</keyword>
<dbReference type="KEGG" id="sfeu:IM697_22765"/>
<evidence type="ECO:0000313" key="9">
    <source>
        <dbReference type="Proteomes" id="UP000594205"/>
    </source>
</evidence>
<evidence type="ECO:0000256" key="1">
    <source>
        <dbReference type="ARBA" id="ARBA00012513"/>
    </source>
</evidence>
<reference evidence="8 9" key="1">
    <citation type="submission" date="2020-10" db="EMBL/GenBank/DDBJ databases">
        <title>Streptomyces ferrugineus complate genome analysis.</title>
        <authorList>
            <person name="Anwar N."/>
        </authorList>
    </citation>
    <scope>NUCLEOTIDE SEQUENCE [LARGE SCALE GENOMIC DNA]</scope>
    <source>
        <strain evidence="8 9">CCTCC AA2014009</strain>
    </source>
</reference>
<protein>
    <recommendedName>
        <fullName evidence="1">non-specific serine/threonine protein kinase</fullName>
        <ecNumber evidence="1">2.7.11.1</ecNumber>
    </recommendedName>
</protein>